<dbReference type="InterPro" id="IPR019595">
    <property type="entry name" value="DUF2470"/>
</dbReference>
<feature type="domain" description="DUF2470" evidence="1">
    <location>
        <begin position="13"/>
        <end position="86"/>
    </location>
</feature>
<dbReference type="PANTHER" id="PTHR37783:SF1">
    <property type="entry name" value="MEMBRANE PROTEIN, PUTATIVE (AFU_ORTHOLOGUE AFUA_1G04315)-RELATED"/>
    <property type="match status" value="1"/>
</dbReference>
<evidence type="ECO:0000313" key="2">
    <source>
        <dbReference type="EMBL" id="PXF32944.1"/>
    </source>
</evidence>
<sequence length="119" mass="13086">MMNISTSLSTALSQSIMEHMNKDHKAALADYVRAYSEYQTFDDVEMVAIHTHHIDLEIVTGEDKVAVAIPLPESANDVSSARQALVVLAHESRRTLAKRAEATQETEVLSSAFVQDDNG</sequence>
<reference evidence="2 3" key="1">
    <citation type="submission" date="2015-03" db="EMBL/GenBank/DDBJ databases">
        <authorList>
            <person name="Krishnan R."/>
            <person name="Midha S."/>
            <person name="Patil P.B."/>
            <person name="Rameshkumar N."/>
        </authorList>
    </citation>
    <scope>NUCLEOTIDE SEQUENCE [LARGE SCALE GENOMIC DNA]</scope>
    <source>
        <strain evidence="2 3">L1E11</strain>
    </source>
</reference>
<proteinExistence type="predicted"/>
<dbReference type="RefSeq" id="WP_110185803.1">
    <property type="nucleotide sequence ID" value="NZ_CP177354.1"/>
</dbReference>
<protein>
    <recommendedName>
        <fullName evidence="1">DUF2470 domain-containing protein</fullName>
    </recommendedName>
</protein>
<comment type="caution">
    <text evidence="2">The sequence shown here is derived from an EMBL/GenBank/DDBJ whole genome shotgun (WGS) entry which is preliminary data.</text>
</comment>
<dbReference type="Gene3D" id="3.20.180.10">
    <property type="entry name" value="PNP-oxidase-like"/>
    <property type="match status" value="1"/>
</dbReference>
<keyword evidence="3" id="KW-1185">Reference proteome</keyword>
<dbReference type="PANTHER" id="PTHR37783">
    <property type="entry name" value="MEMBRANE PROTEIN, PUTATIVE (AFU_ORTHOLOGUE AFUA_1G04315)-RELATED"/>
    <property type="match status" value="1"/>
</dbReference>
<dbReference type="Pfam" id="PF10615">
    <property type="entry name" value="DUF2470"/>
    <property type="match status" value="1"/>
</dbReference>
<gene>
    <name evidence="2" type="ORF">WH50_02060</name>
</gene>
<name>A0ABX5M209_9GAMM</name>
<dbReference type="InterPro" id="IPR037119">
    <property type="entry name" value="Haem_oxidase_HugZ-like_sf"/>
</dbReference>
<dbReference type="SUPFAM" id="SSF50475">
    <property type="entry name" value="FMN-binding split barrel"/>
    <property type="match status" value="1"/>
</dbReference>
<dbReference type="Proteomes" id="UP000248090">
    <property type="component" value="Unassembled WGS sequence"/>
</dbReference>
<organism evidence="2 3">
    <name type="scientific">Pokkaliibacter plantistimulans</name>
    <dbReference type="NCBI Taxonomy" id="1635171"/>
    <lineage>
        <taxon>Bacteria</taxon>
        <taxon>Pseudomonadati</taxon>
        <taxon>Pseudomonadota</taxon>
        <taxon>Gammaproteobacteria</taxon>
        <taxon>Oceanospirillales</taxon>
        <taxon>Balneatrichaceae</taxon>
        <taxon>Pokkaliibacter</taxon>
    </lineage>
</organism>
<accession>A0ABX5M209</accession>
<dbReference type="EMBL" id="LAPT01000005">
    <property type="protein sequence ID" value="PXF32944.1"/>
    <property type="molecule type" value="Genomic_DNA"/>
</dbReference>
<evidence type="ECO:0000313" key="3">
    <source>
        <dbReference type="Proteomes" id="UP000248090"/>
    </source>
</evidence>
<evidence type="ECO:0000259" key="1">
    <source>
        <dbReference type="Pfam" id="PF10615"/>
    </source>
</evidence>